<comment type="caution">
    <text evidence="2">The sequence shown here is derived from an EMBL/GenBank/DDBJ whole genome shotgun (WGS) entry which is preliminary data.</text>
</comment>
<gene>
    <name evidence="2" type="ORF">H5410_049035</name>
</gene>
<feature type="compositionally biased region" description="Polar residues" evidence="1">
    <location>
        <begin position="1"/>
        <end position="13"/>
    </location>
</feature>
<protein>
    <submittedName>
        <fullName evidence="2">Uncharacterized protein</fullName>
    </submittedName>
</protein>
<organism evidence="2 3">
    <name type="scientific">Solanum commersonii</name>
    <name type="common">Commerson's wild potato</name>
    <name type="synonym">Commerson's nightshade</name>
    <dbReference type="NCBI Taxonomy" id="4109"/>
    <lineage>
        <taxon>Eukaryota</taxon>
        <taxon>Viridiplantae</taxon>
        <taxon>Streptophyta</taxon>
        <taxon>Embryophyta</taxon>
        <taxon>Tracheophyta</taxon>
        <taxon>Spermatophyta</taxon>
        <taxon>Magnoliopsida</taxon>
        <taxon>eudicotyledons</taxon>
        <taxon>Gunneridae</taxon>
        <taxon>Pentapetalae</taxon>
        <taxon>asterids</taxon>
        <taxon>lamiids</taxon>
        <taxon>Solanales</taxon>
        <taxon>Solanaceae</taxon>
        <taxon>Solanoideae</taxon>
        <taxon>Solaneae</taxon>
        <taxon>Solanum</taxon>
    </lineage>
</organism>
<dbReference type="Proteomes" id="UP000824120">
    <property type="component" value="Chromosome 9"/>
</dbReference>
<accession>A0A9J5XJY8</accession>
<feature type="region of interest" description="Disordered" evidence="1">
    <location>
        <begin position="1"/>
        <end position="29"/>
    </location>
</feature>
<name>A0A9J5XJY8_SOLCO</name>
<evidence type="ECO:0000256" key="1">
    <source>
        <dbReference type="SAM" id="MobiDB-lite"/>
    </source>
</evidence>
<proteinExistence type="predicted"/>
<evidence type="ECO:0000313" key="3">
    <source>
        <dbReference type="Proteomes" id="UP000824120"/>
    </source>
</evidence>
<dbReference type="OrthoDB" id="2013972at2759"/>
<sequence length="83" mass="9173">MAQSNNVDSSSQSYDREMQTDRTGSTGPVLPEPVLVTGFCYRNRVLPESVLPEISNGSVRSLSYRIGTGLDRPNLLTGSFMYR</sequence>
<evidence type="ECO:0000313" key="2">
    <source>
        <dbReference type="EMBL" id="KAG5588601.1"/>
    </source>
</evidence>
<reference evidence="2 3" key="1">
    <citation type="submission" date="2020-09" db="EMBL/GenBank/DDBJ databases">
        <title>De no assembly of potato wild relative species, Solanum commersonii.</title>
        <authorList>
            <person name="Cho K."/>
        </authorList>
    </citation>
    <scope>NUCLEOTIDE SEQUENCE [LARGE SCALE GENOMIC DNA]</scope>
    <source>
        <strain evidence="2">LZ3.2</strain>
        <tissue evidence="2">Leaf</tissue>
    </source>
</reference>
<keyword evidence="3" id="KW-1185">Reference proteome</keyword>
<dbReference type="EMBL" id="JACXVP010000009">
    <property type="protein sequence ID" value="KAG5588601.1"/>
    <property type="molecule type" value="Genomic_DNA"/>
</dbReference>
<dbReference type="AlphaFoldDB" id="A0A9J5XJY8"/>